<accession>A0A9P9BV54</accession>
<dbReference type="AlphaFoldDB" id="A0A9P9BV54"/>
<dbReference type="RefSeq" id="XP_046017412.1">
    <property type="nucleotide sequence ID" value="XM_046149476.1"/>
</dbReference>
<dbReference type="Proteomes" id="UP000756346">
    <property type="component" value="Unassembled WGS sequence"/>
</dbReference>
<gene>
    <name evidence="6" type="ORF">B0I36DRAFT_236552</name>
</gene>
<feature type="compositionally biased region" description="Pro residues" evidence="4">
    <location>
        <begin position="294"/>
        <end position="307"/>
    </location>
</feature>
<feature type="domain" description="PPPDE" evidence="5">
    <location>
        <begin position="20"/>
        <end position="172"/>
    </location>
</feature>
<feature type="compositionally biased region" description="Low complexity" evidence="4">
    <location>
        <begin position="260"/>
        <end position="271"/>
    </location>
</feature>
<sequence length="307" mass="33871">MPPLVVDPTTTHRAVLFVTTPIAFGPLEVSRSSYKLLARHVGMSMTSVSHWALCVIDRGFGKCWAYDLMSDQMALNMIGKNYFRVYEVTPEFIATWGSCHYVGETIKQHEEIQELGYKHMSSNPRYHLLENNCQHLVEALVAELCNGAHVEQAKLSEELKDVSPKIAMDMMVARLRSRVDVKNEHEDSEDVKEDVAVLKSLLKLYDNHHRKKSNAAIDGSSDEHQPLAIMPATASPPTEQGSSPGLLAPPPERSPPLPLRPSSRGLSPGPRRMSREPSPSLPPRPSSSLANTPVTPPYFPPPPTGAG</sequence>
<keyword evidence="2" id="KW-0645">Protease</keyword>
<name>A0A9P9BV54_9PEZI</name>
<reference evidence="6" key="1">
    <citation type="journal article" date="2021" name="Nat. Commun.">
        <title>Genetic determinants of endophytism in the Arabidopsis root mycobiome.</title>
        <authorList>
            <person name="Mesny F."/>
            <person name="Miyauchi S."/>
            <person name="Thiergart T."/>
            <person name="Pickel B."/>
            <person name="Atanasova L."/>
            <person name="Karlsson M."/>
            <person name="Huettel B."/>
            <person name="Barry K.W."/>
            <person name="Haridas S."/>
            <person name="Chen C."/>
            <person name="Bauer D."/>
            <person name="Andreopoulos W."/>
            <person name="Pangilinan J."/>
            <person name="LaButti K."/>
            <person name="Riley R."/>
            <person name="Lipzen A."/>
            <person name="Clum A."/>
            <person name="Drula E."/>
            <person name="Henrissat B."/>
            <person name="Kohler A."/>
            <person name="Grigoriev I.V."/>
            <person name="Martin F.M."/>
            <person name="Hacquard S."/>
        </authorList>
    </citation>
    <scope>NUCLEOTIDE SEQUENCE</scope>
    <source>
        <strain evidence="6">MPI-CAGE-CH-0230</strain>
    </source>
</reference>
<dbReference type="OrthoDB" id="3727368at2759"/>
<dbReference type="GO" id="GO:0008233">
    <property type="term" value="F:peptidase activity"/>
    <property type="evidence" value="ECO:0007669"/>
    <property type="project" value="UniProtKB-KW"/>
</dbReference>
<comment type="caution">
    <text evidence="6">The sequence shown here is derived from an EMBL/GenBank/DDBJ whole genome shotgun (WGS) entry which is preliminary data.</text>
</comment>
<evidence type="ECO:0000313" key="7">
    <source>
        <dbReference type="Proteomes" id="UP000756346"/>
    </source>
</evidence>
<dbReference type="InterPro" id="IPR042266">
    <property type="entry name" value="PPPDE_sf"/>
</dbReference>
<evidence type="ECO:0000256" key="1">
    <source>
        <dbReference type="ARBA" id="ARBA00008140"/>
    </source>
</evidence>
<dbReference type="SMART" id="SM01179">
    <property type="entry name" value="DUF862"/>
    <property type="match status" value="1"/>
</dbReference>
<proteinExistence type="inferred from homology"/>
<evidence type="ECO:0000256" key="3">
    <source>
        <dbReference type="ARBA" id="ARBA00022801"/>
    </source>
</evidence>
<dbReference type="GeneID" id="70179022"/>
<feature type="region of interest" description="Disordered" evidence="4">
    <location>
        <begin position="231"/>
        <end position="307"/>
    </location>
</feature>
<dbReference type="InterPro" id="IPR008580">
    <property type="entry name" value="PPPDE_dom"/>
</dbReference>
<organism evidence="6 7">
    <name type="scientific">Microdochium trichocladiopsis</name>
    <dbReference type="NCBI Taxonomy" id="1682393"/>
    <lineage>
        <taxon>Eukaryota</taxon>
        <taxon>Fungi</taxon>
        <taxon>Dikarya</taxon>
        <taxon>Ascomycota</taxon>
        <taxon>Pezizomycotina</taxon>
        <taxon>Sordariomycetes</taxon>
        <taxon>Xylariomycetidae</taxon>
        <taxon>Xylariales</taxon>
        <taxon>Microdochiaceae</taxon>
        <taxon>Microdochium</taxon>
    </lineage>
</organism>
<evidence type="ECO:0000256" key="2">
    <source>
        <dbReference type="ARBA" id="ARBA00022670"/>
    </source>
</evidence>
<dbReference type="PROSITE" id="PS51858">
    <property type="entry name" value="PPPDE"/>
    <property type="match status" value="1"/>
</dbReference>
<evidence type="ECO:0000313" key="6">
    <source>
        <dbReference type="EMBL" id="KAH7038291.1"/>
    </source>
</evidence>
<dbReference type="Gene3D" id="3.90.1720.30">
    <property type="entry name" value="PPPDE domains"/>
    <property type="match status" value="1"/>
</dbReference>
<protein>
    <recommendedName>
        <fullName evidence="5">PPPDE domain-containing protein</fullName>
    </recommendedName>
</protein>
<dbReference type="EMBL" id="JAGTJQ010000002">
    <property type="protein sequence ID" value="KAH7038291.1"/>
    <property type="molecule type" value="Genomic_DNA"/>
</dbReference>
<evidence type="ECO:0000259" key="5">
    <source>
        <dbReference type="PROSITE" id="PS51858"/>
    </source>
</evidence>
<keyword evidence="7" id="KW-1185">Reference proteome</keyword>
<feature type="compositionally biased region" description="Pro residues" evidence="4">
    <location>
        <begin position="247"/>
        <end position="259"/>
    </location>
</feature>
<evidence type="ECO:0000256" key="4">
    <source>
        <dbReference type="SAM" id="MobiDB-lite"/>
    </source>
</evidence>
<comment type="similarity">
    <text evidence="1">Belongs to the DeSI family.</text>
</comment>
<dbReference type="GO" id="GO:0006508">
    <property type="term" value="P:proteolysis"/>
    <property type="evidence" value="ECO:0007669"/>
    <property type="project" value="UniProtKB-KW"/>
</dbReference>
<keyword evidence="3" id="KW-0378">Hydrolase</keyword>